<dbReference type="EMBL" id="CP052909">
    <property type="protein sequence ID" value="QNJ97234.1"/>
    <property type="molecule type" value="Genomic_DNA"/>
</dbReference>
<protein>
    <submittedName>
        <fullName evidence="1">Uncharacterized protein</fullName>
    </submittedName>
</protein>
<dbReference type="AlphaFoldDB" id="A0A7G8PSB8"/>
<organism evidence="1 2">
    <name type="scientific">Constantimarinum furrinae</name>
    <dbReference type="NCBI Taxonomy" id="2562285"/>
    <lineage>
        <taxon>Bacteria</taxon>
        <taxon>Pseudomonadati</taxon>
        <taxon>Bacteroidota</taxon>
        <taxon>Flavobacteriia</taxon>
        <taxon>Flavobacteriales</taxon>
        <taxon>Flavobacteriaceae</taxon>
        <taxon>Altibacter/Constantimarinum group</taxon>
        <taxon>Constantimarinum</taxon>
    </lineage>
</organism>
<sequence>MKRYRLLFPGLIVLLLSVFILKSCVIKDPKPEDCLVKEITVSDIYEGTSYDIVLKDNGTDAYYINRGLENGLTIEGLKATVLNKKVTLHLPKFPIGTSEHIAQLAIGNDLIYTEFNTSETALIKK</sequence>
<evidence type="ECO:0000313" key="2">
    <source>
        <dbReference type="Proteomes" id="UP000515514"/>
    </source>
</evidence>
<name>A0A7G8PSB8_9FLAO</name>
<accession>A0A7G8PSB8</accession>
<evidence type="ECO:0000313" key="1">
    <source>
        <dbReference type="EMBL" id="QNJ97234.1"/>
    </source>
</evidence>
<keyword evidence="2" id="KW-1185">Reference proteome</keyword>
<dbReference type="Proteomes" id="UP000515514">
    <property type="component" value="Chromosome"/>
</dbReference>
<dbReference type="KEGG" id="alti:ALE3EI_0657"/>
<dbReference type="RefSeq" id="WP_186990822.1">
    <property type="nucleotide sequence ID" value="NZ_CP052909.1"/>
</dbReference>
<gene>
    <name evidence="1" type="ORF">ALE3EI_0657</name>
</gene>
<proteinExistence type="predicted"/>
<reference evidence="1 2" key="1">
    <citation type="submission" date="2020-04" db="EMBL/GenBank/DDBJ databases">
        <title>Genome sequence of Altibacter aquimarinus strain ALE3EI.</title>
        <authorList>
            <person name="Oh H.-M."/>
            <person name="Jang D."/>
        </authorList>
    </citation>
    <scope>NUCLEOTIDE SEQUENCE [LARGE SCALE GENOMIC DNA]</scope>
    <source>
        <strain evidence="1 2">ALE3EI</strain>
    </source>
</reference>